<dbReference type="PANTHER" id="PTHR30537:SF74">
    <property type="entry name" value="HTH-TYPE TRANSCRIPTIONAL REGULATOR TRPI"/>
    <property type="match status" value="1"/>
</dbReference>
<dbReference type="Gene3D" id="1.10.10.10">
    <property type="entry name" value="Winged helix-like DNA-binding domain superfamily/Winged helix DNA-binding domain"/>
    <property type="match status" value="1"/>
</dbReference>
<accession>A0A1G4YPH4</accession>
<evidence type="ECO:0000313" key="7">
    <source>
        <dbReference type="Proteomes" id="UP000183569"/>
    </source>
</evidence>
<dbReference type="RefSeq" id="WP_017458799.1">
    <property type="nucleotide sequence ID" value="NZ_CP016337.1"/>
</dbReference>
<sequence>MTLPPLQALICFHAVAQHGSMKAAAAALSISASAVSQQIAKLEAWVNVRLFMRGSRVLTLTPEGKIYLRAIQPAFHQISQATHRLIDAAAHHRVSVSCSTEFAMHWLLPRLGGFERYYPHAEVLITTATRDVDLKTEGIDFAFRRAVQAGSEYILHPLENSGGMLLIYDKSALLEPLCHAFRDWLLAVAQEHYWPER</sequence>
<dbReference type="FunFam" id="1.10.10.10:FF:000001">
    <property type="entry name" value="LysR family transcriptional regulator"/>
    <property type="match status" value="1"/>
</dbReference>
<dbReference type="GO" id="GO:0043565">
    <property type="term" value="F:sequence-specific DNA binding"/>
    <property type="evidence" value="ECO:0007669"/>
    <property type="project" value="TreeGrafter"/>
</dbReference>
<comment type="caution">
    <text evidence="6">The sequence shown here is derived from an EMBL/GenBank/DDBJ whole genome shotgun (WGS) entry which is preliminary data.</text>
</comment>
<dbReference type="InterPro" id="IPR000847">
    <property type="entry name" value="LysR_HTH_N"/>
</dbReference>
<dbReference type="InterPro" id="IPR058163">
    <property type="entry name" value="LysR-type_TF_proteobact-type"/>
</dbReference>
<comment type="similarity">
    <text evidence="1">Belongs to the LysR transcriptional regulatory family.</text>
</comment>
<dbReference type="GeneID" id="23846992"/>
<gene>
    <name evidence="6" type="ORF">SAMN02927897_03038</name>
</gene>
<dbReference type="InterPro" id="IPR005119">
    <property type="entry name" value="LysR_subst-bd"/>
</dbReference>
<keyword evidence="4" id="KW-0804">Transcription</keyword>
<dbReference type="Pfam" id="PF00126">
    <property type="entry name" value="HTH_1"/>
    <property type="match status" value="1"/>
</dbReference>
<dbReference type="PROSITE" id="PS50931">
    <property type="entry name" value="HTH_LYSR"/>
    <property type="match status" value="1"/>
</dbReference>
<feature type="domain" description="HTH lysR-type" evidence="5">
    <location>
        <begin position="4"/>
        <end position="61"/>
    </location>
</feature>
<dbReference type="AlphaFoldDB" id="A0A1G4YPH4"/>
<dbReference type="Gene3D" id="3.40.190.10">
    <property type="entry name" value="Periplasmic binding protein-like II"/>
    <property type="match status" value="1"/>
</dbReference>
<dbReference type="Proteomes" id="UP000183569">
    <property type="component" value="Unassembled WGS sequence"/>
</dbReference>
<keyword evidence="3" id="KW-0238">DNA-binding</keyword>
<dbReference type="EMBL" id="FMUI01000009">
    <property type="protein sequence ID" value="SCX54758.1"/>
    <property type="molecule type" value="Genomic_DNA"/>
</dbReference>
<name>A0A1G4YPH4_9ENTR</name>
<proteinExistence type="inferred from homology"/>
<dbReference type="SUPFAM" id="SSF53850">
    <property type="entry name" value="Periplasmic binding protein-like II"/>
    <property type="match status" value="1"/>
</dbReference>
<dbReference type="SUPFAM" id="SSF46785">
    <property type="entry name" value="Winged helix' DNA-binding domain"/>
    <property type="match status" value="1"/>
</dbReference>
<evidence type="ECO:0000259" key="5">
    <source>
        <dbReference type="PROSITE" id="PS50931"/>
    </source>
</evidence>
<dbReference type="GO" id="GO:0003700">
    <property type="term" value="F:DNA-binding transcription factor activity"/>
    <property type="evidence" value="ECO:0007669"/>
    <property type="project" value="InterPro"/>
</dbReference>
<organism evidence="6 7">
    <name type="scientific">Kosakonia sacchari</name>
    <dbReference type="NCBI Taxonomy" id="1158459"/>
    <lineage>
        <taxon>Bacteria</taxon>
        <taxon>Pseudomonadati</taxon>
        <taxon>Pseudomonadota</taxon>
        <taxon>Gammaproteobacteria</taxon>
        <taxon>Enterobacterales</taxon>
        <taxon>Enterobacteriaceae</taxon>
        <taxon>Kosakonia</taxon>
    </lineage>
</organism>
<dbReference type="GO" id="GO:0006351">
    <property type="term" value="P:DNA-templated transcription"/>
    <property type="evidence" value="ECO:0007669"/>
    <property type="project" value="TreeGrafter"/>
</dbReference>
<dbReference type="PANTHER" id="PTHR30537">
    <property type="entry name" value="HTH-TYPE TRANSCRIPTIONAL REGULATOR"/>
    <property type="match status" value="1"/>
</dbReference>
<dbReference type="InterPro" id="IPR036388">
    <property type="entry name" value="WH-like_DNA-bd_sf"/>
</dbReference>
<reference evidence="6 7" key="1">
    <citation type="submission" date="2016-10" db="EMBL/GenBank/DDBJ databases">
        <authorList>
            <person name="Varghese N."/>
            <person name="Submissions S."/>
        </authorList>
    </citation>
    <scope>NUCLEOTIDE SEQUENCE [LARGE SCALE GENOMIC DNA]</scope>
    <source>
        <strain evidence="6 7">CGMCC 1.12102</strain>
    </source>
</reference>
<dbReference type="InterPro" id="IPR036390">
    <property type="entry name" value="WH_DNA-bd_sf"/>
</dbReference>
<dbReference type="Pfam" id="PF03466">
    <property type="entry name" value="LysR_substrate"/>
    <property type="match status" value="1"/>
</dbReference>
<evidence type="ECO:0000256" key="4">
    <source>
        <dbReference type="ARBA" id="ARBA00023163"/>
    </source>
</evidence>
<evidence type="ECO:0000256" key="3">
    <source>
        <dbReference type="ARBA" id="ARBA00023125"/>
    </source>
</evidence>
<evidence type="ECO:0000256" key="2">
    <source>
        <dbReference type="ARBA" id="ARBA00023015"/>
    </source>
</evidence>
<evidence type="ECO:0000313" key="6">
    <source>
        <dbReference type="EMBL" id="SCX54758.1"/>
    </source>
</evidence>
<evidence type="ECO:0000256" key="1">
    <source>
        <dbReference type="ARBA" id="ARBA00009437"/>
    </source>
</evidence>
<keyword evidence="2" id="KW-0805">Transcription regulation</keyword>
<protein>
    <submittedName>
        <fullName evidence="6">LysR family transcriptional regulator, glycine cleavage system transcriptional activator</fullName>
    </submittedName>
</protein>